<name>A0A5B6WWN4_9ROSI</name>
<dbReference type="Proteomes" id="UP000325315">
    <property type="component" value="Unassembled WGS sequence"/>
</dbReference>
<dbReference type="PANTHER" id="PTHR34482:SF36">
    <property type="entry name" value="RETROTRANSPOSON GAG DOMAIN-CONTAINING PROTEIN"/>
    <property type="match status" value="1"/>
</dbReference>
<accession>A0A5B6WWN4</accession>
<keyword evidence="2" id="KW-0808">Transferase</keyword>
<keyword evidence="3" id="KW-1185">Reference proteome</keyword>
<proteinExistence type="predicted"/>
<evidence type="ECO:0000313" key="3">
    <source>
        <dbReference type="Proteomes" id="UP000325315"/>
    </source>
</evidence>
<dbReference type="InterPro" id="IPR005162">
    <property type="entry name" value="Retrotrans_gag_dom"/>
</dbReference>
<dbReference type="PANTHER" id="PTHR34482">
    <property type="entry name" value="DNA DAMAGE-INDUCIBLE PROTEIN 1-LIKE"/>
    <property type="match status" value="1"/>
</dbReference>
<dbReference type="GO" id="GO:0008168">
    <property type="term" value="F:methyltransferase activity"/>
    <property type="evidence" value="ECO:0007669"/>
    <property type="project" value="UniProtKB-KW"/>
</dbReference>
<dbReference type="OrthoDB" id="2272416at2759"/>
<evidence type="ECO:0000313" key="2">
    <source>
        <dbReference type="EMBL" id="KAA3485107.1"/>
    </source>
</evidence>
<dbReference type="EMBL" id="SMMG02000002">
    <property type="protein sequence ID" value="KAA3485107.1"/>
    <property type="molecule type" value="Genomic_DNA"/>
</dbReference>
<dbReference type="GO" id="GO:0032259">
    <property type="term" value="P:methylation"/>
    <property type="evidence" value="ECO:0007669"/>
    <property type="project" value="UniProtKB-KW"/>
</dbReference>
<comment type="caution">
    <text evidence="2">The sequence shown here is derived from an EMBL/GenBank/DDBJ whole genome shotgun (WGS) entry which is preliminary data.</text>
</comment>
<organism evidence="2 3">
    <name type="scientific">Gossypium australe</name>
    <dbReference type="NCBI Taxonomy" id="47621"/>
    <lineage>
        <taxon>Eukaryota</taxon>
        <taxon>Viridiplantae</taxon>
        <taxon>Streptophyta</taxon>
        <taxon>Embryophyta</taxon>
        <taxon>Tracheophyta</taxon>
        <taxon>Spermatophyta</taxon>
        <taxon>Magnoliopsida</taxon>
        <taxon>eudicotyledons</taxon>
        <taxon>Gunneridae</taxon>
        <taxon>Pentapetalae</taxon>
        <taxon>rosids</taxon>
        <taxon>malvids</taxon>
        <taxon>Malvales</taxon>
        <taxon>Malvaceae</taxon>
        <taxon>Malvoideae</taxon>
        <taxon>Gossypium</taxon>
    </lineage>
</organism>
<dbReference type="AlphaFoldDB" id="A0A5B6WWN4"/>
<dbReference type="Pfam" id="PF03732">
    <property type="entry name" value="Retrotrans_gag"/>
    <property type="match status" value="1"/>
</dbReference>
<evidence type="ECO:0000259" key="1">
    <source>
        <dbReference type="Pfam" id="PF03732"/>
    </source>
</evidence>
<protein>
    <submittedName>
        <fullName evidence="2">Hexaprenyldihydroxybenzoate methyltransferase, mitochondrial-like protein</fullName>
    </submittedName>
</protein>
<gene>
    <name evidence="2" type="ORF">EPI10_007136</name>
</gene>
<keyword evidence="2" id="KW-0489">Methyltransferase</keyword>
<feature type="domain" description="Retrotransposon gag" evidence="1">
    <location>
        <begin position="79"/>
        <end position="172"/>
    </location>
</feature>
<reference evidence="3" key="1">
    <citation type="journal article" date="2019" name="Plant Biotechnol. J.">
        <title>Genome sequencing of the Australian wild diploid species Gossypium australe highlights disease resistance and delayed gland morphogenesis.</title>
        <authorList>
            <person name="Cai Y."/>
            <person name="Cai X."/>
            <person name="Wang Q."/>
            <person name="Wang P."/>
            <person name="Zhang Y."/>
            <person name="Cai C."/>
            <person name="Xu Y."/>
            <person name="Wang K."/>
            <person name="Zhou Z."/>
            <person name="Wang C."/>
            <person name="Geng S."/>
            <person name="Li B."/>
            <person name="Dong Q."/>
            <person name="Hou Y."/>
            <person name="Wang H."/>
            <person name="Ai P."/>
            <person name="Liu Z."/>
            <person name="Yi F."/>
            <person name="Sun M."/>
            <person name="An G."/>
            <person name="Cheng J."/>
            <person name="Zhang Y."/>
            <person name="Shi Q."/>
            <person name="Xie Y."/>
            <person name="Shi X."/>
            <person name="Chang Y."/>
            <person name="Huang F."/>
            <person name="Chen Y."/>
            <person name="Hong S."/>
            <person name="Mi L."/>
            <person name="Sun Q."/>
            <person name="Zhang L."/>
            <person name="Zhou B."/>
            <person name="Peng R."/>
            <person name="Zhang X."/>
            <person name="Liu F."/>
        </authorList>
    </citation>
    <scope>NUCLEOTIDE SEQUENCE [LARGE SCALE GENOMIC DNA]</scope>
    <source>
        <strain evidence="3">cv. PA1801</strain>
    </source>
</reference>
<sequence length="204" mass="24705">MRHFSRHDRNDPKAYWSHPQTQTFSISHRSLSENIRKYGAQEFRVKKEDDPSTVEYWLENTQRVLQQLCYKLKEKLECAVFLLKEEAYQWWNTVAHVVRPAQLTWDFFLAEFQKKYISELLLEERKREFLYLKQNDMTVTKYEQEFVRLSRYAKELVVTEADMCNRFERGLRGGIRLHLLAFKIQEFSTLVERALKAEQVIIEE</sequence>